<dbReference type="Gene3D" id="2.40.50.230">
    <property type="entry name" value="Gp5 N-terminal domain"/>
    <property type="match status" value="1"/>
</dbReference>
<reference evidence="2 3" key="1">
    <citation type="submission" date="2018-12" db="EMBL/GenBank/DDBJ databases">
        <title>Dyella dinghuensis sp. nov. DHOA06 and Dyella choica sp. nov. 4M-K27, isolated from forest soil.</title>
        <authorList>
            <person name="Qiu L.-H."/>
            <person name="Gao Z.-H."/>
        </authorList>
    </citation>
    <scope>NUCLEOTIDE SEQUENCE [LARGE SCALE GENOMIC DNA]</scope>
    <source>
        <strain evidence="2 3">4M-K27</strain>
    </source>
</reference>
<dbReference type="EMBL" id="RYYV01000002">
    <property type="protein sequence ID" value="RUL79025.1"/>
    <property type="molecule type" value="Genomic_DNA"/>
</dbReference>
<proteinExistence type="predicted"/>
<evidence type="ECO:0000313" key="3">
    <source>
        <dbReference type="Proteomes" id="UP000274358"/>
    </source>
</evidence>
<evidence type="ECO:0000259" key="1">
    <source>
        <dbReference type="Pfam" id="PF04717"/>
    </source>
</evidence>
<keyword evidence="3" id="KW-1185">Reference proteome</keyword>
<feature type="domain" description="Gp5/Type VI secretion system Vgr protein OB-fold" evidence="1">
    <location>
        <begin position="376"/>
        <end position="450"/>
    </location>
</feature>
<dbReference type="SUPFAM" id="SSF69255">
    <property type="entry name" value="gp5 N-terminal domain-like"/>
    <property type="match status" value="1"/>
</dbReference>
<name>A0A432MA21_9GAMM</name>
<dbReference type="AlphaFoldDB" id="A0A432MA21"/>
<dbReference type="InterPro" id="IPR037026">
    <property type="entry name" value="Vgr_OB-fold_dom_sf"/>
</dbReference>
<dbReference type="SUPFAM" id="SSF69349">
    <property type="entry name" value="Phage fibre proteins"/>
    <property type="match status" value="1"/>
</dbReference>
<dbReference type="InterPro" id="IPR006531">
    <property type="entry name" value="Gp5/Vgr_OB"/>
</dbReference>
<dbReference type="InterPro" id="IPR006533">
    <property type="entry name" value="T6SS_Vgr_RhsGE"/>
</dbReference>
<dbReference type="OrthoDB" id="9762420at2"/>
<accession>A0A432MA21</accession>
<evidence type="ECO:0000313" key="2">
    <source>
        <dbReference type="EMBL" id="RUL79025.1"/>
    </source>
</evidence>
<dbReference type="Pfam" id="PF04717">
    <property type="entry name" value="Phage_base_V"/>
    <property type="match status" value="1"/>
</dbReference>
<protein>
    <submittedName>
        <fullName evidence="2">Type VI secretion system tip protein VgrG</fullName>
    </submittedName>
</protein>
<gene>
    <name evidence="2" type="primary">vgrG</name>
    <name evidence="2" type="ORF">EKH80_04290</name>
</gene>
<comment type="caution">
    <text evidence="2">The sequence shown here is derived from an EMBL/GenBank/DDBJ whole genome shotgun (WGS) entry which is preliminary data.</text>
</comment>
<dbReference type="Proteomes" id="UP000274358">
    <property type="component" value="Unassembled WGS sequence"/>
</dbReference>
<sequence>MADSPNANTDGPVRVSVIAGGAALTTLPVVAVTVRRAINRISWAEIVLADGDMPTGQFKLSDAATFAPGVELTINAGYGNSEAPLFTGIVVRHSVKIEGNGSSRLVIECRDAAAKMTIGRSNANYLQQKDSDIISSLIGNHGLSADVASTSTQYDELVQFYCSDWDFMLARADANGLLVNVDAGKVSVKAPKTSGSAVLSTTWGIDLMSFEADIDARTQYTAVQAVSWDPKQQAVVQGSSASPVSLNAQGNLSGATLAQVASPATYILQTGATQPMATLTDWAKAAQQKAALARIRGRMRFRGNASAVPDSLIEAKGVGARFSGSVYVSTVEHNLSNGSWTTEVEFGLRPFWHVEREDVTAPLNGGLLPGVSGLQIGVVLKLDGDPEGEQRIQVNVPVLQAQTQGVWARLLQFYASNAFGAFFLPEVGDEVLLAYLNGDPSHPVVLGSLYSSSRKPPYTLEAQNNTKAIVTRCLHKIEFNEQDKIITVITPGKNQVVLDDKNQSITVQDQHNNSIKLSSAGIALNSQSDIKLTAQGGVTITANAAININAQAELKATGLNVTCEAQVGFTGKGSATAELSAAGQTTVKGAMVMIN</sequence>
<dbReference type="NCBIfam" id="TIGR01646">
    <property type="entry name" value="vgr_GE"/>
    <property type="match status" value="1"/>
</dbReference>
<dbReference type="RefSeq" id="WP_126683482.1">
    <property type="nucleotide sequence ID" value="NZ_RYYV01000002.1"/>
</dbReference>
<organism evidence="2 3">
    <name type="scientific">Dyella choica</name>
    <dbReference type="NCBI Taxonomy" id="1927959"/>
    <lineage>
        <taxon>Bacteria</taxon>
        <taxon>Pseudomonadati</taxon>
        <taxon>Pseudomonadota</taxon>
        <taxon>Gammaproteobacteria</taxon>
        <taxon>Lysobacterales</taxon>
        <taxon>Rhodanobacteraceae</taxon>
        <taxon>Dyella</taxon>
    </lineage>
</organism>
<dbReference type="SUPFAM" id="SSF69279">
    <property type="entry name" value="Phage tail proteins"/>
    <property type="match status" value="1"/>
</dbReference>